<dbReference type="Pfam" id="PF03982">
    <property type="entry name" value="DAGAT"/>
    <property type="match status" value="3"/>
</dbReference>
<dbReference type="CDD" id="cd07987">
    <property type="entry name" value="LPLAT_MGAT-like"/>
    <property type="match status" value="3"/>
</dbReference>
<evidence type="ECO:0000256" key="1">
    <source>
        <dbReference type="ARBA" id="ARBA00005420"/>
    </source>
</evidence>
<dbReference type="SUPFAM" id="SSF53474">
    <property type="entry name" value="alpha/beta-Hydrolases"/>
    <property type="match status" value="3"/>
</dbReference>
<dbReference type="Gene3D" id="3.40.50.1820">
    <property type="entry name" value="alpha/beta hydrolase"/>
    <property type="match status" value="3"/>
</dbReference>
<evidence type="ECO:0000256" key="3">
    <source>
        <dbReference type="ARBA" id="ARBA00023315"/>
    </source>
</evidence>
<name>A0ABQ8EDQ1_BRANA</name>
<dbReference type="InterPro" id="IPR007130">
    <property type="entry name" value="DAGAT"/>
</dbReference>
<dbReference type="SUPFAM" id="SSF69593">
    <property type="entry name" value="Glycerol-3-phosphate (1)-acyltransferase"/>
    <property type="match status" value="1"/>
</dbReference>
<dbReference type="InterPro" id="IPR022742">
    <property type="entry name" value="Hydrolase_4"/>
</dbReference>
<reference evidence="5 6" key="1">
    <citation type="submission" date="2021-05" db="EMBL/GenBank/DDBJ databases">
        <title>Genome Assembly of Synthetic Allotetraploid Brassica napus Reveals Homoeologous Exchanges between Subgenomes.</title>
        <authorList>
            <person name="Davis J.T."/>
        </authorList>
    </citation>
    <scope>NUCLEOTIDE SEQUENCE [LARGE SCALE GENOMIC DNA]</scope>
    <source>
        <strain evidence="6">cv. Da-Ae</strain>
        <tissue evidence="5">Seedling</tissue>
    </source>
</reference>
<accession>A0ABQ8EDQ1</accession>
<evidence type="ECO:0000256" key="2">
    <source>
        <dbReference type="ARBA" id="ARBA00022679"/>
    </source>
</evidence>
<keyword evidence="3" id="KW-0012">Acyltransferase</keyword>
<dbReference type="PANTHER" id="PTHR22753:SF38">
    <property type="entry name" value="SERINE AMINOPEPTIDASE S33 DOMAIN-CONTAINING PROTEIN"/>
    <property type="match status" value="1"/>
</dbReference>
<dbReference type="Pfam" id="PF12146">
    <property type="entry name" value="Hydrolase_4"/>
    <property type="match status" value="2"/>
</dbReference>
<dbReference type="InterPro" id="IPR029058">
    <property type="entry name" value="AB_hydrolase_fold"/>
</dbReference>
<protein>
    <recommendedName>
        <fullName evidence="4">Serine aminopeptidase S33 domain-containing protein</fullName>
    </recommendedName>
</protein>
<sequence>MEATLLGSVFGLSPVSSERVVGNAVFPSSKSKPRRQTHRVTAINSVASKTHVGVRRIQKNEDGANVVKLVENPYSGAETASPDLRKSLSDFLEEARDFVRDDDGPPRWFSPLECAAQAKGSPLLLFIPGIDGTGLGLIRHHKKLGEVFDVWCLHIPVRNRTSAKDLVKLIERTVKSENHRFPNRPIYLVGESIGACLALDVAARNPNIDLALILANPATHVNNLMSQPLVGMLNVLPYGVPTLLEEIFGFKQGDPLTAILDALTNEFAVHQIGGAGGGIIRDLFTVSANLPTLSRIFAKDTLLWKLELLKSAVASANSHIYAVRAETLILLSGRDQWLLNEEDIDRYSHALPKCIVRKLKDNGHFLFFEDGVDLVSIIKSTCFYRRGKSHDHLSDYIMPTRYELKQQLDDHKLLIDATSPVYLSTLEDGKIVRGLEGIPSEGPVLYVGYHMLLGLELGPMVIQFLKERNIHLRGLAHPMLFLNGKDALADTQMFDKYKIMGGVPVSNFNIFKLLRSKSHVLLYPGGVREALHNKGEEYKLFWPEQPEFVRVASRFGAKIIPFGVVGEDDICDLVLDAYDQRNIPILKDFMEEATKKAGNLREGDETELGNQICYLPGLVPKIPGRFYFYFGKPIETAGREQQLKDKDKAQEFYLQVKSEVEQCIAYLKMKRESDPYRHLLPRVLYQASHGLSSEIPTSVFGLSPVSSERVVGNAVLPISKSNPRRQTNRVTAINSVASKTHVGVQRIIKYENGAATIAKVVENPYLKAETATPDLHKSLLDFLEEARDFVGDDDGPPRWFSPLECAAQAQGSPLLLFLPGIDGTGLGLIRHHKKLGEVFDVWCLHIPVRDRTPANDLVKLIERTVRSENYRFPNRPIYLVGESVGACLALDVAARNPNIDLLLILANPATHVNYFMSQPLVGMLNVLPDGVPTLLEEIFGFKHGDPLTGMIDALTNELAVHQMSGVGGGILKDLFAVSAHLPVELLKSAVISANSHIYAVRAETLIILSGRDQWLLKEEDINRYSLTLPKCIVRKLKDNGHFLFFEEGVDLASIIKYTNFYRRGKSHDHLSDYIMPTRYELKKQLDDHKLLIDATSPVYLSTLEDGKIVRGLEGLPSEGPVLYVGYHMLLGLELGPMITQVLKERNIHMRGMAHPMLFINSEVTFVDTQMLDKYKILGGVPVSNFNIYKLLQAKSHVLLYPGGIREALHQKGEEYKLFWPEQQEFVRVASKFGAKIVPFGVVGEDDICKLVLDGDDQRNIPILKQFMEEATKQAGNLREGDETELGNQDCYLPGLVPKIPGRFYYYFGEPIETAGKEQELKDKDKAQEFYLQVKSEVEQCIAYLKMKRESDPYRQLLPRMMYQASHGFSSEIPTLHYLVPFPASLPSRQKDDSPTRSLKTNTRRQTYRVTAINSVESKTHHGGVRRIRKNEDGAAVAKVVENPYSEAETASPDLHKSLSDFLEEARDFVGDDDGPPRWFSPLECDSQAQGSPLLLFIPGIDGTGLGLVRHHKKLGEVFDVWCLHIPVRDRTPAKDLVQLIERTVKSESYRFPNRPIYLVGESIGACLALDVAARNPNIDLALILANPATHVHNLMSQPLVGMLNVLADGVRTLLEEIFGIKQGNPLTAALDALTNEFAVHQMSGIGGGILRDLFAVSANPPLELLKSTVASANSHIEAVRAETLILLSRRDHWLLNNENIDRYSRTLPKCIVRKLKGNGHFLFFVRGWCRLGYYHQVYLFRRGKSHDHLSDYIMPTRYEIKQQLYNHKLLIGPTSPVYLSTLEDGKIVRGLEGIPSEGPVLFVGYHMLLGLELIPMITQFLKERNIHLRGLAHPMLFLDGQDVFVDPQIFDKFKLIGGVPISKFSIYNLLRSKSHVLLYPGGIREAFHKKGEEYKLFWPEQPEFVRVASKFGAKIVPFGVVGEDDICDDFMEEATRQAGNIREGDETELGNQKCYLPVILPKIPGRLYLYFGKPIETAGKEQELRDKEKAQEFYLQVKSEVEQCIAYLKVKRESDPYRHLLPRMMYQASHGLSSEVPTSPHFRVTDLLSLNLQNQIVQILFCSHSNLLAQENLFIIKKKKVQQKNTNLLQPLQPPFPTPPSTLSALEGPLSPLLDFRNINKNGEFMGITILLLDELGADLLRRGATRHDASSFTILETLMNHKANIRTLPPLSLKREEKWSAAFWKMNECVCPSHSRFQQIEKRKKLFCVNPLMVLSSFSPMEVTLLGSFSVFSPVSSERRLSNAVFSSSKSNPLRQPHRVKAVKAVASKTHAGGRRIRKCENGAATVAKVVDNPYSGAETASPDLEKSLSDFLEEARDFVGDDGGPPRWFSPLECSSQAQGSPLLLFIPGSSL</sequence>
<gene>
    <name evidence="5" type="ORF">HID58_007246</name>
</gene>
<comment type="caution">
    <text evidence="5">The sequence shown here is derived from an EMBL/GenBank/DDBJ whole genome shotgun (WGS) entry which is preliminary data.</text>
</comment>
<feature type="domain" description="Serine aminopeptidase S33" evidence="4">
    <location>
        <begin position="164"/>
        <end position="242"/>
    </location>
</feature>
<keyword evidence="6" id="KW-1185">Reference proteome</keyword>
<dbReference type="EMBL" id="JAGKQM010000002">
    <property type="protein sequence ID" value="KAH0939785.1"/>
    <property type="molecule type" value="Genomic_DNA"/>
</dbReference>
<evidence type="ECO:0000313" key="5">
    <source>
        <dbReference type="EMBL" id="KAH0939785.1"/>
    </source>
</evidence>
<feature type="domain" description="Serine aminopeptidase S33" evidence="4">
    <location>
        <begin position="1535"/>
        <end position="1608"/>
    </location>
</feature>
<evidence type="ECO:0000259" key="4">
    <source>
        <dbReference type="Pfam" id="PF12146"/>
    </source>
</evidence>
<organism evidence="5 6">
    <name type="scientific">Brassica napus</name>
    <name type="common">Rape</name>
    <dbReference type="NCBI Taxonomy" id="3708"/>
    <lineage>
        <taxon>Eukaryota</taxon>
        <taxon>Viridiplantae</taxon>
        <taxon>Streptophyta</taxon>
        <taxon>Embryophyta</taxon>
        <taxon>Tracheophyta</taxon>
        <taxon>Spermatophyta</taxon>
        <taxon>Magnoliopsida</taxon>
        <taxon>eudicotyledons</taxon>
        <taxon>Gunneridae</taxon>
        <taxon>Pentapetalae</taxon>
        <taxon>rosids</taxon>
        <taxon>malvids</taxon>
        <taxon>Brassicales</taxon>
        <taxon>Brassicaceae</taxon>
        <taxon>Brassiceae</taxon>
        <taxon>Brassica</taxon>
    </lineage>
</organism>
<evidence type="ECO:0000313" key="6">
    <source>
        <dbReference type="Proteomes" id="UP000824890"/>
    </source>
</evidence>
<dbReference type="Proteomes" id="UP000824890">
    <property type="component" value="Unassembled WGS sequence"/>
</dbReference>
<keyword evidence="2" id="KW-0808">Transferase</keyword>
<proteinExistence type="inferred from homology"/>
<comment type="similarity">
    <text evidence="1">Belongs to the diacylglycerol acyltransferase family.</text>
</comment>
<dbReference type="PANTHER" id="PTHR22753">
    <property type="entry name" value="TRANSMEMBRANE PROTEIN 68"/>
    <property type="match status" value="1"/>
</dbReference>